<feature type="domain" description="Amidase" evidence="1">
    <location>
        <begin position="25"/>
        <end position="456"/>
    </location>
</feature>
<dbReference type="InterPro" id="IPR023631">
    <property type="entry name" value="Amidase_dom"/>
</dbReference>
<reference evidence="2" key="1">
    <citation type="submission" date="2024-07" db="EMBL/GenBank/DDBJ databases">
        <authorList>
            <person name="Biller S.J."/>
        </authorList>
    </citation>
    <scope>NUCLEOTIDE SEQUENCE</scope>
    <source>
        <strain evidence="2">WC2420</strain>
    </source>
</reference>
<evidence type="ECO:0000259" key="1">
    <source>
        <dbReference type="Pfam" id="PF01425"/>
    </source>
</evidence>
<dbReference type="SUPFAM" id="SSF75304">
    <property type="entry name" value="Amidase signature (AS) enzymes"/>
    <property type="match status" value="1"/>
</dbReference>
<evidence type="ECO:0000313" key="2">
    <source>
        <dbReference type="EMBL" id="XDU71875.1"/>
    </source>
</evidence>
<protein>
    <submittedName>
        <fullName evidence="2">Amidase</fullName>
    </submittedName>
</protein>
<organism evidence="2">
    <name type="scientific">Rouxiella sp. WC2420</name>
    <dbReference type="NCBI Taxonomy" id="3234145"/>
    <lineage>
        <taxon>Bacteria</taxon>
        <taxon>Pseudomonadati</taxon>
        <taxon>Pseudomonadota</taxon>
        <taxon>Gammaproteobacteria</taxon>
        <taxon>Enterobacterales</taxon>
        <taxon>Yersiniaceae</taxon>
        <taxon>Rouxiella</taxon>
    </lineage>
</organism>
<dbReference type="Pfam" id="PF01425">
    <property type="entry name" value="Amidase"/>
    <property type="match status" value="1"/>
</dbReference>
<name>A0AB39VPV7_9GAMM</name>
<dbReference type="PANTHER" id="PTHR11895">
    <property type="entry name" value="TRANSAMIDASE"/>
    <property type="match status" value="1"/>
</dbReference>
<dbReference type="PANTHER" id="PTHR11895:SF76">
    <property type="entry name" value="INDOLEACETAMIDE HYDROLASE"/>
    <property type="match status" value="1"/>
</dbReference>
<sequence length="478" mass="51640">MQDILQLDAVTLAANIRDRRLSPVELVSASIARMEQLEPELHAFCTPTTESALAQAKVIEQRIMRGEEVGPLAGIPVAIKDLISTKGIKTVSGSWIYENFIPDEDDITVERLKAAGAIILGKTNAPEFGYSGTGHNPVFPTTRNPWNTDLTTGGSSAGSAAALAARICPLALGSDGGGSVRIPAAHSGIFGMKASMGRVPLYPGCRDERYPGISSWESLEHIGPMTRSVADAALMLSVIAGPDSRDRHSIPTSDIDWNGALKGSLKGLRIAYSADWGYAAVDPQVREIVGKAVKVFERDLGCIVEEAHPGFEDPKDTFAALVAQETDLTGMRKLLETFGSRMSPHLVAMLNTDWTAEMFTNANMQRKAVVNKMWRFMQRYDLLLTPTLATPPFPVNIESPEMIDGRKVTPSEWLAFVFPINLTGQPAASIPAGFTAQGLPVGLQIIGRHLDDALVLRASAAFEKVCGWNDRLPPILSR</sequence>
<dbReference type="Gene3D" id="3.90.1300.10">
    <property type="entry name" value="Amidase signature (AS) domain"/>
    <property type="match status" value="1"/>
</dbReference>
<dbReference type="EMBL" id="CP165628">
    <property type="protein sequence ID" value="XDU71875.1"/>
    <property type="molecule type" value="Genomic_DNA"/>
</dbReference>
<dbReference type="InterPro" id="IPR000120">
    <property type="entry name" value="Amidase"/>
</dbReference>
<dbReference type="GO" id="GO:0003824">
    <property type="term" value="F:catalytic activity"/>
    <property type="evidence" value="ECO:0007669"/>
    <property type="project" value="InterPro"/>
</dbReference>
<dbReference type="InterPro" id="IPR036928">
    <property type="entry name" value="AS_sf"/>
</dbReference>
<dbReference type="AlphaFoldDB" id="A0AB39VPV7"/>
<dbReference type="RefSeq" id="WP_369788937.1">
    <property type="nucleotide sequence ID" value="NZ_CP165628.1"/>
</dbReference>
<accession>A0AB39VPV7</accession>
<proteinExistence type="predicted"/>
<gene>
    <name evidence="2" type="ORF">AB3G37_20555</name>
</gene>